<accession>A0AAD9JW34</accession>
<feature type="domain" description="TOG" evidence="2">
    <location>
        <begin position="208"/>
        <end position="441"/>
    </location>
</feature>
<dbReference type="GO" id="GO:0005815">
    <property type="term" value="C:microtubule organizing center"/>
    <property type="evidence" value="ECO:0007669"/>
    <property type="project" value="TreeGrafter"/>
</dbReference>
<dbReference type="InterPro" id="IPR011989">
    <property type="entry name" value="ARM-like"/>
</dbReference>
<feature type="region of interest" description="Disordered" evidence="1">
    <location>
        <begin position="943"/>
        <end position="977"/>
    </location>
</feature>
<dbReference type="PANTHER" id="PTHR21567:SF9">
    <property type="entry name" value="CLIP-ASSOCIATING PROTEIN"/>
    <property type="match status" value="1"/>
</dbReference>
<dbReference type="Proteomes" id="UP001208570">
    <property type="component" value="Unassembled WGS sequence"/>
</dbReference>
<evidence type="ECO:0000313" key="4">
    <source>
        <dbReference type="Proteomes" id="UP001208570"/>
    </source>
</evidence>
<feature type="region of interest" description="Disordered" evidence="1">
    <location>
        <begin position="70"/>
        <end position="116"/>
    </location>
</feature>
<organism evidence="3 4">
    <name type="scientific">Paralvinella palmiformis</name>
    <dbReference type="NCBI Taxonomy" id="53620"/>
    <lineage>
        <taxon>Eukaryota</taxon>
        <taxon>Metazoa</taxon>
        <taxon>Spiralia</taxon>
        <taxon>Lophotrochozoa</taxon>
        <taxon>Annelida</taxon>
        <taxon>Polychaeta</taxon>
        <taxon>Sedentaria</taxon>
        <taxon>Canalipalpata</taxon>
        <taxon>Terebellida</taxon>
        <taxon>Terebelliformia</taxon>
        <taxon>Alvinellidae</taxon>
        <taxon>Paralvinella</taxon>
    </lineage>
</organism>
<evidence type="ECO:0000256" key="1">
    <source>
        <dbReference type="SAM" id="MobiDB-lite"/>
    </source>
</evidence>
<dbReference type="SUPFAM" id="SSF48371">
    <property type="entry name" value="ARM repeat"/>
    <property type="match status" value="2"/>
</dbReference>
<comment type="caution">
    <text evidence="3">The sequence shown here is derived from an EMBL/GenBank/DDBJ whole genome shotgun (WGS) entry which is preliminary data.</text>
</comment>
<dbReference type="SMART" id="SM01349">
    <property type="entry name" value="TOG"/>
    <property type="match status" value="3"/>
</dbReference>
<dbReference type="InterPro" id="IPR024395">
    <property type="entry name" value="CLASP_N_dom"/>
</dbReference>
<dbReference type="InterPro" id="IPR034085">
    <property type="entry name" value="TOG"/>
</dbReference>
<feature type="domain" description="TOG" evidence="2">
    <location>
        <begin position="712"/>
        <end position="949"/>
    </location>
</feature>
<dbReference type="GO" id="GO:0005876">
    <property type="term" value="C:spindle microtubule"/>
    <property type="evidence" value="ECO:0007669"/>
    <property type="project" value="TreeGrafter"/>
</dbReference>
<feature type="compositionally biased region" description="Polar residues" evidence="1">
    <location>
        <begin position="594"/>
        <end position="607"/>
    </location>
</feature>
<dbReference type="GO" id="GO:0090307">
    <property type="term" value="P:mitotic spindle assembly"/>
    <property type="evidence" value="ECO:0007669"/>
    <property type="project" value="TreeGrafter"/>
</dbReference>
<feature type="compositionally biased region" description="Low complexity" evidence="1">
    <location>
        <begin position="576"/>
        <end position="593"/>
    </location>
</feature>
<dbReference type="GO" id="GO:0045180">
    <property type="term" value="C:basal cortex"/>
    <property type="evidence" value="ECO:0007669"/>
    <property type="project" value="TreeGrafter"/>
</dbReference>
<gene>
    <name evidence="3" type="ORF">LSH36_151g01044</name>
</gene>
<proteinExistence type="predicted"/>
<feature type="region of interest" description="Disordered" evidence="1">
    <location>
        <begin position="1015"/>
        <end position="1036"/>
    </location>
</feature>
<dbReference type="Gene3D" id="1.25.10.10">
    <property type="entry name" value="Leucine-rich Repeat Variant"/>
    <property type="match status" value="3"/>
</dbReference>
<dbReference type="GO" id="GO:0000776">
    <property type="term" value="C:kinetochore"/>
    <property type="evidence" value="ECO:0007669"/>
    <property type="project" value="TreeGrafter"/>
</dbReference>
<feature type="compositionally biased region" description="Polar residues" evidence="1">
    <location>
        <begin position="1022"/>
        <end position="1031"/>
    </location>
</feature>
<sequence>MFSAICDVTGPSRPPVAPPPWLALKHGRCFGVAFVPSAMTGRSWSSKLRGHFWTPLFSAHTSLTGKDESDFARPVGVPKGSKRFGNTGSAGMTGTLGRKAMGSKPSAITKRKRPGSTPLKRTVLAFDKEENLLRDVSRCVSLSPLVNHAEVGLMILCPSDARMDTYAQLHIVGVHDLFIIRETCSAGAVDEEFFIKTFEDVPKVHLFSGKEVTERLTKIKEILSDTNNDWEKRVEALREFRAVMIAGGTDYDEFTALLRHLEPCMVLSAKDLRSQVVREATVTLAYLSQNLKNKFDHFAEAVFPSLINLIPNSAKIMSTAGTSCIRFVIQHTYAPRIIPIITTSMSSKSGIIRRECCEFLNQLLHTWPTHTLERHIALLQEAIKKGIGDADSEARVFARKAFWGFADHFRDQADSLLNSLDASKQKMLQGQLSNSSSSNSLSSSGTSRLTMSSGSSKSKSRSRSMSSERSNQLYSRTLTGTSATARRIAATKTPSSGEDETGFRSLRQMKAYKQHSTGSGSADDLLDLGADRPRTLSAFDITNPQCLSRPKKKPASSASTAQSIITPERSRPRSKIGISQSQPSSRSGSPSSRFSYLTHIQSNSGISSRPRHKSGIPRSQGASRETSPNRTPYSRERRLSGHSTKLHMPASRVTKNGGNVLQQHVLAQGQDVEAAVADALFRAGSRRRYESYDSDDAASETSSVCSERSFSSYSKTSEDMAEIISNLSSGSWADRKEGLLALQCLLRSSRIFNRLELKKITEIFTRMFHDPHGKVFSVFMETLSEFVAAYRSELHDWLFVCLTRLINRMGADLLGSVQVKVQRALESVRESFLYDHQFQILNRFIVDQTQTPSLKVKVALLNYMHGLALLMDPSDFVNTSDTRLAVSRIITWTTEPKSVDVRKAAQAVLIALFNLNSPEFSMMLSVLPKTFQDGATRILHNHLRSGSQESEPLAPRNITSPTYGNRYKPSPNRTTKIEDVDTENMNPEDIYNSIKKTSADIQNLSKLDTHFDEIRKERDSTSQDSGIQGSTHDIRGTSQDVKDLLHRGHQYNPSFYQENSVNGYNKAALRDAIFDVDNGLMNDSINDDINGEQSDIVAEILKELSNHNTRMEERTNAMLNLIKITREGNTEVWDEHFKTILLLLLETLGDSEGHIRALALRVLREILRHLPERFKEYAELTILKILEAHKDPIKEVSRAAEECATTLAHSIPSEQCIRVLNPIIQTADYLVKLAAIKMQTKVFENADKDIVSSTLADVIPGLLQGYDNRESPVRKASVFCLVALYLVVGDELNPYVEHLSGSKKKLLNLYIKRSLAEKGQSGEGLYSTDTSKTTSPASTIADLGLA</sequence>
<keyword evidence="4" id="KW-1185">Reference proteome</keyword>
<dbReference type="GO" id="GO:0005881">
    <property type="term" value="C:cytoplasmic microtubule"/>
    <property type="evidence" value="ECO:0007669"/>
    <property type="project" value="TreeGrafter"/>
</dbReference>
<feature type="region of interest" description="Disordered" evidence="1">
    <location>
        <begin position="428"/>
        <end position="502"/>
    </location>
</feature>
<dbReference type="GO" id="GO:0072686">
    <property type="term" value="C:mitotic spindle"/>
    <property type="evidence" value="ECO:0007669"/>
    <property type="project" value="TreeGrafter"/>
</dbReference>
<dbReference type="GO" id="GO:0008017">
    <property type="term" value="F:microtubule binding"/>
    <property type="evidence" value="ECO:0007669"/>
    <property type="project" value="TreeGrafter"/>
</dbReference>
<feature type="domain" description="TOG" evidence="2">
    <location>
        <begin position="1082"/>
        <end position="1320"/>
    </location>
</feature>
<feature type="compositionally biased region" description="Low complexity" evidence="1">
    <location>
        <begin position="555"/>
        <end position="566"/>
    </location>
</feature>
<dbReference type="PANTHER" id="PTHR21567">
    <property type="entry name" value="CLASP"/>
    <property type="match status" value="1"/>
</dbReference>
<dbReference type="Pfam" id="PF12348">
    <property type="entry name" value="CLASP_N"/>
    <property type="match status" value="1"/>
</dbReference>
<protein>
    <recommendedName>
        <fullName evidence="2">TOG domain-containing protein</fullName>
    </recommendedName>
</protein>
<feature type="region of interest" description="Disordered" evidence="1">
    <location>
        <begin position="539"/>
        <end position="651"/>
    </location>
</feature>
<name>A0AAD9JW34_9ANNE</name>
<feature type="compositionally biased region" description="Low complexity" evidence="1">
    <location>
        <begin position="433"/>
        <end position="470"/>
    </location>
</feature>
<feature type="compositionally biased region" description="Polar residues" evidence="1">
    <location>
        <begin position="620"/>
        <end position="632"/>
    </location>
</feature>
<reference evidence="3" key="1">
    <citation type="journal article" date="2023" name="Mol. Biol. Evol.">
        <title>Third-Generation Sequencing Reveals the Adaptive Role of the Epigenome in Three Deep-Sea Polychaetes.</title>
        <authorList>
            <person name="Perez M."/>
            <person name="Aroh O."/>
            <person name="Sun Y."/>
            <person name="Lan Y."/>
            <person name="Juniper S.K."/>
            <person name="Young C.R."/>
            <person name="Angers B."/>
            <person name="Qian P.Y."/>
        </authorList>
    </citation>
    <scope>NUCLEOTIDE SEQUENCE</scope>
    <source>
        <strain evidence="3">P08H-3</strain>
    </source>
</reference>
<feature type="compositionally biased region" description="Polar residues" evidence="1">
    <location>
        <begin position="471"/>
        <end position="484"/>
    </location>
</feature>
<dbReference type="InterPro" id="IPR016024">
    <property type="entry name" value="ARM-type_fold"/>
</dbReference>
<dbReference type="EMBL" id="JAODUP010000151">
    <property type="protein sequence ID" value="KAK2159523.1"/>
    <property type="molecule type" value="Genomic_DNA"/>
</dbReference>
<evidence type="ECO:0000259" key="2">
    <source>
        <dbReference type="SMART" id="SM01349"/>
    </source>
</evidence>
<dbReference type="GO" id="GO:0040001">
    <property type="term" value="P:establishment of mitotic spindle localization"/>
    <property type="evidence" value="ECO:0007669"/>
    <property type="project" value="TreeGrafter"/>
</dbReference>
<evidence type="ECO:0000313" key="3">
    <source>
        <dbReference type="EMBL" id="KAK2159523.1"/>
    </source>
</evidence>